<dbReference type="PANTHER" id="PTHR42678:SF34">
    <property type="entry name" value="OS04G0183300 PROTEIN"/>
    <property type="match status" value="1"/>
</dbReference>
<protein>
    <recommendedName>
        <fullName evidence="1">Amidase domain-containing protein</fullName>
    </recommendedName>
</protein>
<comment type="caution">
    <text evidence="2">The sequence shown here is derived from an EMBL/GenBank/DDBJ whole genome shotgun (WGS) entry which is preliminary data.</text>
</comment>
<dbReference type="InterPro" id="IPR036928">
    <property type="entry name" value="AS_sf"/>
</dbReference>
<dbReference type="Proteomes" id="UP000263642">
    <property type="component" value="Unassembled WGS sequence"/>
</dbReference>
<feature type="domain" description="Amidase" evidence="1">
    <location>
        <begin position="81"/>
        <end position="326"/>
    </location>
</feature>
<dbReference type="Gene3D" id="3.90.1300.10">
    <property type="entry name" value="Amidase signature (AS) domain"/>
    <property type="match status" value="1"/>
</dbReference>
<reference evidence="2 3" key="1">
    <citation type="journal article" date="2018" name="Nat. Biotechnol.">
        <title>A standardized bacterial taxonomy based on genome phylogeny substantially revises the tree of life.</title>
        <authorList>
            <person name="Parks D.H."/>
            <person name="Chuvochina M."/>
            <person name="Waite D.W."/>
            <person name="Rinke C."/>
            <person name="Skarshewski A."/>
            <person name="Chaumeil P.A."/>
            <person name="Hugenholtz P."/>
        </authorList>
    </citation>
    <scope>NUCLEOTIDE SEQUENCE [LARGE SCALE GENOMIC DNA]</scope>
    <source>
        <strain evidence="2">UBA9375</strain>
    </source>
</reference>
<proteinExistence type="predicted"/>
<dbReference type="PANTHER" id="PTHR42678">
    <property type="entry name" value="AMIDASE"/>
    <property type="match status" value="1"/>
</dbReference>
<evidence type="ECO:0000313" key="3">
    <source>
        <dbReference type="Proteomes" id="UP000263642"/>
    </source>
</evidence>
<organism evidence="2 3">
    <name type="scientific">Gimesia maris</name>
    <dbReference type="NCBI Taxonomy" id="122"/>
    <lineage>
        <taxon>Bacteria</taxon>
        <taxon>Pseudomonadati</taxon>
        <taxon>Planctomycetota</taxon>
        <taxon>Planctomycetia</taxon>
        <taxon>Planctomycetales</taxon>
        <taxon>Planctomycetaceae</taxon>
        <taxon>Gimesia</taxon>
    </lineage>
</organism>
<dbReference type="AlphaFoldDB" id="A0A3D3RCZ8"/>
<dbReference type="EMBL" id="DQAY01000141">
    <property type="protein sequence ID" value="HCO25887.1"/>
    <property type="molecule type" value="Genomic_DNA"/>
</dbReference>
<name>A0A3D3RCZ8_9PLAN</name>
<sequence length="692" mass="75883">MNRRGRIYGVLLILIIFSLSDRLFADEDNTPRLRKLDFTPFQKSLDQFSETRAAEIEEQLRDATILDLQAALQTGKLTSEELTLFFLDQIQRYDEKLRSYIELNPNALSEARAADALRAKGIIHSQLHGIPINLKDNIDTKSPLHTTGGAEILLHHSPEQDAELVTSLRSAGAVILGKASLSEFAGALTMDPTGANAVSGAGVNPYHPGLEVSGSSSGSAISTTAYLTAASIGTETSGSLISPASQNGCVSMKPSLGMVSGRGIIPLVRFQDSAGPITRNVTDAAIMLEIIDTKAVAYLPLLSRDALQDVTVGVLRDEILWSSPPPLPWEFLSEQYTIMQRIDQGLQKSHARSKTIQFPSDELKSLSRLIFIGLAQDTIGYLINAGVPVASLADLRNYNEQQSEIRIPFGQLLVSYGCSLTGEFANRVGASEDELANQYQQLGLQLRKQAADILEKIFTENEIDLIVSLANDQSPLYATAGYPAITIPLGLDENGSPIGVTFIGKQGEDGKLLARAYAFEQATKYRLNPGAPFRQIIKSQGIVFRISSPGIHFGNSFILTASSARHPEVRIRETVTGLISHIETRDLNQDGMPELFIFFEDESTGESLLGYSSVNQTLLKKIEIPKLTNRAEHRGKDHYSLTDTSLIRTFPLYSEDADDQHSTGVFRRITYRLNAMKFEQKDTTQSSGFDTR</sequence>
<evidence type="ECO:0000313" key="2">
    <source>
        <dbReference type="EMBL" id="HCO25887.1"/>
    </source>
</evidence>
<gene>
    <name evidence="2" type="ORF">DIT97_23735</name>
</gene>
<dbReference type="InterPro" id="IPR023631">
    <property type="entry name" value="Amidase_dom"/>
</dbReference>
<evidence type="ECO:0000259" key="1">
    <source>
        <dbReference type="Pfam" id="PF01425"/>
    </source>
</evidence>
<accession>A0A3D3RCZ8</accession>
<dbReference type="SUPFAM" id="SSF75304">
    <property type="entry name" value="Amidase signature (AS) enzymes"/>
    <property type="match status" value="1"/>
</dbReference>
<dbReference type="Pfam" id="PF01425">
    <property type="entry name" value="Amidase"/>
    <property type="match status" value="1"/>
</dbReference>